<dbReference type="EMBL" id="AUBJ02000001">
    <property type="protein sequence ID" value="MCP2331742.1"/>
    <property type="molecule type" value="Genomic_DNA"/>
</dbReference>
<dbReference type="Proteomes" id="UP000791080">
    <property type="component" value="Unassembled WGS sequence"/>
</dbReference>
<dbReference type="InterPro" id="IPR021443">
    <property type="entry name" value="DUF3093"/>
</dbReference>
<keyword evidence="1" id="KW-1133">Transmembrane helix</keyword>
<keyword evidence="3" id="KW-1185">Reference proteome</keyword>
<evidence type="ECO:0000313" key="3">
    <source>
        <dbReference type="Proteomes" id="UP000791080"/>
    </source>
</evidence>
<keyword evidence="1" id="KW-0812">Transmembrane</keyword>
<feature type="transmembrane region" description="Helical" evidence="1">
    <location>
        <begin position="42"/>
        <end position="59"/>
    </location>
</feature>
<gene>
    <name evidence="2" type="ORF">G443_002012</name>
</gene>
<dbReference type="Pfam" id="PF11292">
    <property type="entry name" value="DUF3093"/>
    <property type="match status" value="1"/>
</dbReference>
<organism evidence="2 3">
    <name type="scientific">Actinoalloteichus caeruleus DSM 43889</name>
    <dbReference type="NCBI Taxonomy" id="1120930"/>
    <lineage>
        <taxon>Bacteria</taxon>
        <taxon>Bacillati</taxon>
        <taxon>Actinomycetota</taxon>
        <taxon>Actinomycetes</taxon>
        <taxon>Pseudonocardiales</taxon>
        <taxon>Pseudonocardiaceae</taxon>
        <taxon>Actinoalloteichus</taxon>
        <taxon>Actinoalloteichus cyanogriseus</taxon>
    </lineage>
</organism>
<reference evidence="2 3" key="1">
    <citation type="submission" date="2022-06" db="EMBL/GenBank/DDBJ databases">
        <title>Genomic Encyclopedia of Type Strains, Phase I: the one thousand microbial genomes (KMG-I) project.</title>
        <authorList>
            <person name="Kyrpides N."/>
        </authorList>
    </citation>
    <scope>NUCLEOTIDE SEQUENCE [LARGE SCALE GENOMIC DNA]</scope>
    <source>
        <strain evidence="2 3">DSM 43889</strain>
    </source>
</reference>
<feature type="transmembrane region" description="Helical" evidence="1">
    <location>
        <begin position="12"/>
        <end position="36"/>
    </location>
</feature>
<accession>A0ABT1JGX0</accession>
<protein>
    <recommendedName>
        <fullName evidence="4">DUF3093 family protein</fullName>
    </recommendedName>
</protein>
<name>A0ABT1JGX0_ACTCY</name>
<evidence type="ECO:0008006" key="4">
    <source>
        <dbReference type="Google" id="ProtNLM"/>
    </source>
</evidence>
<evidence type="ECO:0000313" key="2">
    <source>
        <dbReference type="EMBL" id="MCP2331742.1"/>
    </source>
</evidence>
<keyword evidence="1" id="KW-0472">Membrane</keyword>
<evidence type="ECO:0000256" key="1">
    <source>
        <dbReference type="SAM" id="Phobius"/>
    </source>
</evidence>
<sequence length="156" mass="17216">MSGLPRTRQRLYVPWWGWPPALGAAVLLGVQIHMGYPGPRAWIPYVVLATVMVAVLVWLGRARVEVGGGDLVVGPARIPTRFVGEVEVVDKAEKGRALGRELDPAAYVVHRAWVGPMVWVEITDPQDPTPYWLFSARRPEEVRDALLAEKEASADA</sequence>
<comment type="caution">
    <text evidence="2">The sequence shown here is derived from an EMBL/GenBank/DDBJ whole genome shotgun (WGS) entry which is preliminary data.</text>
</comment>
<proteinExistence type="predicted"/>